<evidence type="ECO:0000256" key="1">
    <source>
        <dbReference type="ARBA" id="ARBA00006432"/>
    </source>
</evidence>
<dbReference type="Proteomes" id="UP000245086">
    <property type="component" value="Unassembled WGS sequence"/>
</dbReference>
<dbReference type="PANTHER" id="PTHR43201:SF5">
    <property type="entry name" value="MEDIUM-CHAIN ACYL-COA LIGASE ACSF2, MITOCHONDRIAL"/>
    <property type="match status" value="1"/>
</dbReference>
<dbReference type="GO" id="GO:0031956">
    <property type="term" value="F:medium-chain fatty acid-CoA ligase activity"/>
    <property type="evidence" value="ECO:0007669"/>
    <property type="project" value="TreeGrafter"/>
</dbReference>
<dbReference type="Pfam" id="PF00501">
    <property type="entry name" value="AMP-binding"/>
    <property type="match status" value="1"/>
</dbReference>
<dbReference type="AlphaFoldDB" id="A0A2P2E7W5"/>
<gene>
    <name evidence="4" type="primary">aas</name>
    <name evidence="4" type="ORF">PbB2_00813</name>
</gene>
<dbReference type="InterPro" id="IPR042099">
    <property type="entry name" value="ANL_N_sf"/>
</dbReference>
<dbReference type="OrthoDB" id="9803968at2"/>
<evidence type="ECO:0000259" key="3">
    <source>
        <dbReference type="Pfam" id="PF00501"/>
    </source>
</evidence>
<evidence type="ECO:0000313" key="5">
    <source>
        <dbReference type="Proteomes" id="UP000245086"/>
    </source>
</evidence>
<accession>A0A2P2E7W5</accession>
<protein>
    <submittedName>
        <fullName evidence="4">Bifunctional protein Aas</fullName>
    </submittedName>
</protein>
<dbReference type="GO" id="GO:0006631">
    <property type="term" value="P:fatty acid metabolic process"/>
    <property type="evidence" value="ECO:0007669"/>
    <property type="project" value="TreeGrafter"/>
</dbReference>
<dbReference type="RefSeq" id="WP_108984029.1">
    <property type="nucleotide sequence ID" value="NZ_BFBR01000002.1"/>
</dbReference>
<dbReference type="Gene3D" id="3.40.50.12780">
    <property type="entry name" value="N-terminal domain of ligase-like"/>
    <property type="match status" value="1"/>
</dbReference>
<dbReference type="InterPro" id="IPR020845">
    <property type="entry name" value="AMP-binding_CS"/>
</dbReference>
<dbReference type="InterPro" id="IPR000873">
    <property type="entry name" value="AMP-dep_synth/lig_dom"/>
</dbReference>
<comment type="similarity">
    <text evidence="1">Belongs to the ATP-dependent AMP-binding enzyme family.</text>
</comment>
<keyword evidence="2" id="KW-0436">Ligase</keyword>
<feature type="domain" description="AMP-dependent synthetase/ligase" evidence="3">
    <location>
        <begin position="29"/>
        <end position="378"/>
    </location>
</feature>
<sequence>MPVRPYDVARTRRTVFDALLEARGRFGGNKEILEDADRTPLTYNKLILGSFVLGRKLAGLTEPGENVGVLIANSAGGMVALFGLMAFGRTPAMLNFTAGTKNIRAACNAAQVRTILTAKRFVDQANLTGLVADLAKDYKIVYLEDVRESLTGLDKARGLLDATAPFIARVKTDPDSTAVMLFTSGTEGIPKGVALSHANLVANVEQVAGHVDLNPEDIVFNPLPIFHCFGLTGGTFLPLLQGMKCVLFPSPLQAKNIVKMVRETQATILFGTDTFVNQYARQADEGDLNSLRFIVCGAERVKEETRQTMLNRFNVPIVEGYGATEASPIIAVNTPDHNNRPGTCGRLVPGIEWRLESIPGIDGGGRLFVRGPNLMRGYVRVDAPGEIQPLPGGWHDTGDVVAIDKDGFLTIKGRVKRFAKIGGEMVSLTAVENYATSCWPDNLHVAVAVQDPKKGEQIVLLTDFAQAERADLLAWYKANGAAELALPKRILKVEDIPLLGTGKIDYVNAQRIAVEKPETAAA</sequence>
<keyword evidence="5" id="KW-1185">Reference proteome</keyword>
<dbReference type="Gene3D" id="3.30.300.30">
    <property type="match status" value="1"/>
</dbReference>
<evidence type="ECO:0000313" key="4">
    <source>
        <dbReference type="EMBL" id="GBF57153.1"/>
    </source>
</evidence>
<dbReference type="SUPFAM" id="SSF56801">
    <property type="entry name" value="Acetyl-CoA synthetase-like"/>
    <property type="match status" value="1"/>
</dbReference>
<dbReference type="PANTHER" id="PTHR43201">
    <property type="entry name" value="ACYL-COA SYNTHETASE"/>
    <property type="match status" value="1"/>
</dbReference>
<reference evidence="4 5" key="1">
    <citation type="journal article" date="2018" name="Genome Announc.">
        <title>Draft Genome Sequence of "Candidatus Phycosocius bacilliformis," an Alphaproteobacterial Ectosymbiont of the Hydrocarbon-Producing Green Alga Botryococcus braunii.</title>
        <authorList>
            <person name="Tanabe Y."/>
            <person name="Yamaguchi H."/>
            <person name="Watanabe M.M."/>
        </authorList>
    </citation>
    <scope>NUCLEOTIDE SEQUENCE [LARGE SCALE GENOMIC DNA]</scope>
    <source>
        <strain evidence="4 5">BOTRYCO-2</strain>
    </source>
</reference>
<organism evidence="4 5">
    <name type="scientific">Candidatus Phycosocius bacilliformis</name>
    <dbReference type="NCBI Taxonomy" id="1445552"/>
    <lineage>
        <taxon>Bacteria</taxon>
        <taxon>Pseudomonadati</taxon>
        <taxon>Pseudomonadota</taxon>
        <taxon>Alphaproteobacteria</taxon>
        <taxon>Caulobacterales</taxon>
        <taxon>Caulobacterales incertae sedis</taxon>
        <taxon>Candidatus Phycosocius</taxon>
    </lineage>
</organism>
<dbReference type="PROSITE" id="PS00455">
    <property type="entry name" value="AMP_BINDING"/>
    <property type="match status" value="1"/>
</dbReference>
<comment type="caution">
    <text evidence="4">The sequence shown here is derived from an EMBL/GenBank/DDBJ whole genome shotgun (WGS) entry which is preliminary data.</text>
</comment>
<dbReference type="EMBL" id="BFBR01000002">
    <property type="protein sequence ID" value="GBF57153.1"/>
    <property type="molecule type" value="Genomic_DNA"/>
</dbReference>
<dbReference type="InterPro" id="IPR045851">
    <property type="entry name" value="AMP-bd_C_sf"/>
</dbReference>
<name>A0A2P2E7W5_9PROT</name>
<proteinExistence type="inferred from homology"/>
<evidence type="ECO:0000256" key="2">
    <source>
        <dbReference type="ARBA" id="ARBA00022598"/>
    </source>
</evidence>